<dbReference type="GO" id="GO:0005509">
    <property type="term" value="F:calcium ion binding"/>
    <property type="evidence" value="ECO:0007669"/>
    <property type="project" value="InterPro"/>
</dbReference>
<keyword evidence="4" id="KW-0677">Repeat</keyword>
<dbReference type="PANTHER" id="PTHR46212">
    <property type="entry name" value="PEFLIN"/>
    <property type="match status" value="1"/>
</dbReference>
<accession>A0A922HTS3</accession>
<keyword evidence="2" id="KW-0963">Cytoplasm</keyword>
<keyword evidence="3" id="KW-0479">Metal-binding</keyword>
<dbReference type="AlphaFoldDB" id="A0A922HTS3"/>
<evidence type="ECO:0000256" key="2">
    <source>
        <dbReference type="ARBA" id="ARBA00022490"/>
    </source>
</evidence>
<feature type="region of interest" description="Disordered" evidence="6">
    <location>
        <begin position="1"/>
        <end position="30"/>
    </location>
</feature>
<feature type="domain" description="EF-hand" evidence="7">
    <location>
        <begin position="51"/>
        <end position="86"/>
    </location>
</feature>
<evidence type="ECO:0000313" key="9">
    <source>
        <dbReference type="Proteomes" id="UP000790347"/>
    </source>
</evidence>
<dbReference type="OrthoDB" id="186625at2759"/>
<dbReference type="Gene3D" id="1.10.238.10">
    <property type="entry name" value="EF-hand"/>
    <property type="match status" value="1"/>
</dbReference>
<evidence type="ECO:0000256" key="3">
    <source>
        <dbReference type="ARBA" id="ARBA00022723"/>
    </source>
</evidence>
<feature type="domain" description="EF-hand" evidence="7">
    <location>
        <begin position="191"/>
        <end position="221"/>
    </location>
</feature>
<comment type="caution">
    <text evidence="8">The sequence shown here is derived from an EMBL/GenBank/DDBJ whole genome shotgun (WGS) entry which is preliminary data.</text>
</comment>
<evidence type="ECO:0000256" key="4">
    <source>
        <dbReference type="ARBA" id="ARBA00022737"/>
    </source>
</evidence>
<dbReference type="Proteomes" id="UP000790347">
    <property type="component" value="Unassembled WGS sequence"/>
</dbReference>
<reference evidence="8" key="1">
    <citation type="submission" date="2013-05" db="EMBL/GenBank/DDBJ databases">
        <authorList>
            <person name="Yim A.K.Y."/>
            <person name="Chan T.F."/>
            <person name="Ji K.M."/>
            <person name="Liu X.Y."/>
            <person name="Zhou J.W."/>
            <person name="Li R.Q."/>
            <person name="Yang K.Y."/>
            <person name="Li J."/>
            <person name="Li M."/>
            <person name="Law P.T.W."/>
            <person name="Wu Y.L."/>
            <person name="Cai Z.L."/>
            <person name="Qin H."/>
            <person name="Bao Y."/>
            <person name="Leung R.K.K."/>
            <person name="Ng P.K.S."/>
            <person name="Zou J."/>
            <person name="Zhong X.J."/>
            <person name="Ran P.X."/>
            <person name="Zhong N.S."/>
            <person name="Liu Z.G."/>
            <person name="Tsui S.K.W."/>
        </authorList>
    </citation>
    <scope>NUCLEOTIDE SEQUENCE</scope>
    <source>
        <strain evidence="8">Derf</strain>
        <tissue evidence="8">Whole organism</tissue>
    </source>
</reference>
<dbReference type="InterPro" id="IPR011992">
    <property type="entry name" value="EF-hand-dom_pair"/>
</dbReference>
<reference evidence="8" key="2">
    <citation type="journal article" date="2022" name="Res Sq">
        <title>Comparative Genomics Reveals Insights into the Divergent Evolution of Astigmatic Mites and Household Pest Adaptations.</title>
        <authorList>
            <person name="Xiong Q."/>
            <person name="Wan A.T.-Y."/>
            <person name="Liu X.-Y."/>
            <person name="Fung C.S.-H."/>
            <person name="Xiao X."/>
            <person name="Malainual N."/>
            <person name="Hou J."/>
            <person name="Wang L."/>
            <person name="Wang M."/>
            <person name="Yang K."/>
            <person name="Cui Y."/>
            <person name="Leung E."/>
            <person name="Nong W."/>
            <person name="Shin S.-K."/>
            <person name="Au S."/>
            <person name="Jeong K.Y."/>
            <person name="Chew F.T."/>
            <person name="Hui J."/>
            <person name="Leung T.F."/>
            <person name="Tungtrongchitr A."/>
            <person name="Zhong N."/>
            <person name="Liu Z."/>
            <person name="Tsui S."/>
        </authorList>
    </citation>
    <scope>NUCLEOTIDE SEQUENCE</scope>
    <source>
        <strain evidence="8">Derf</strain>
        <tissue evidence="8">Whole organism</tissue>
    </source>
</reference>
<dbReference type="InterPro" id="IPR051426">
    <property type="entry name" value="Peflin/Sorcin_CaBP"/>
</dbReference>
<dbReference type="InterPro" id="IPR002048">
    <property type="entry name" value="EF_hand_dom"/>
</dbReference>
<feature type="domain" description="EF-hand" evidence="7">
    <location>
        <begin position="118"/>
        <end position="153"/>
    </location>
</feature>
<dbReference type="SMART" id="SM00054">
    <property type="entry name" value="EFh"/>
    <property type="match status" value="5"/>
</dbReference>
<feature type="domain" description="EF-hand" evidence="7">
    <location>
        <begin position="154"/>
        <end position="189"/>
    </location>
</feature>
<dbReference type="GO" id="GO:0005737">
    <property type="term" value="C:cytoplasm"/>
    <property type="evidence" value="ECO:0007669"/>
    <property type="project" value="UniProtKB-SubCell"/>
</dbReference>
<proteinExistence type="predicted"/>
<protein>
    <submittedName>
        <fullName evidence="8">Alpha-1 3/1 6-mannosyltransferase alg-2</fullName>
    </submittedName>
</protein>
<gene>
    <name evidence="8" type="primary">Alg-2_1</name>
    <name evidence="8" type="ORF">DERF_011834</name>
</gene>
<dbReference type="SUPFAM" id="SSF81995">
    <property type="entry name" value="beta-sandwich domain of Sec23/24"/>
    <property type="match status" value="1"/>
</dbReference>
<dbReference type="GO" id="GO:0048306">
    <property type="term" value="F:calcium-dependent protein binding"/>
    <property type="evidence" value="ECO:0007669"/>
    <property type="project" value="UniProtKB-ARBA"/>
</dbReference>
<keyword evidence="9" id="KW-1185">Reference proteome</keyword>
<sequence length="221" mass="26482">MSWNNNNRHHYNNNPYYNNQYPQQQQQQQQQFNQYNLPHYPSYPQNQPYMPNQEWLRSVFDKVDKDRSGQISANELQGALSNGTWKPFNPETVRLMIAMFDKDKTGSINFEEFSHLWRYVTDWLNCFRSFDRDNSGNIDPSELRQALTTFGYRFTDSFLQILMKRYDREGKGHVTFDDFIQLCVQLQSLTNAFRQFDTDMDGWIKISYEQFLTMVLNIALN</sequence>
<evidence type="ECO:0000256" key="1">
    <source>
        <dbReference type="ARBA" id="ARBA00004496"/>
    </source>
</evidence>
<dbReference type="SUPFAM" id="SSF47473">
    <property type="entry name" value="EF-hand"/>
    <property type="match status" value="1"/>
</dbReference>
<dbReference type="Pfam" id="PF13202">
    <property type="entry name" value="EF-hand_5"/>
    <property type="match status" value="1"/>
</dbReference>
<organism evidence="8 9">
    <name type="scientific">Dermatophagoides farinae</name>
    <name type="common">American house dust mite</name>
    <dbReference type="NCBI Taxonomy" id="6954"/>
    <lineage>
        <taxon>Eukaryota</taxon>
        <taxon>Metazoa</taxon>
        <taxon>Ecdysozoa</taxon>
        <taxon>Arthropoda</taxon>
        <taxon>Chelicerata</taxon>
        <taxon>Arachnida</taxon>
        <taxon>Acari</taxon>
        <taxon>Acariformes</taxon>
        <taxon>Sarcoptiformes</taxon>
        <taxon>Astigmata</taxon>
        <taxon>Psoroptidia</taxon>
        <taxon>Analgoidea</taxon>
        <taxon>Pyroglyphidae</taxon>
        <taxon>Dermatophagoidinae</taxon>
        <taxon>Dermatophagoides</taxon>
    </lineage>
</organism>
<dbReference type="PROSITE" id="PS00018">
    <property type="entry name" value="EF_HAND_1"/>
    <property type="match status" value="2"/>
</dbReference>
<dbReference type="PROSITE" id="PS50222">
    <property type="entry name" value="EF_HAND_2"/>
    <property type="match status" value="4"/>
</dbReference>
<dbReference type="PANTHER" id="PTHR46212:SF9">
    <property type="entry name" value="PROGRAMMED CELL DEATH PROTEIN 6"/>
    <property type="match status" value="1"/>
</dbReference>
<dbReference type="EMBL" id="ASGP02000005">
    <property type="protein sequence ID" value="KAH9507135.1"/>
    <property type="molecule type" value="Genomic_DNA"/>
</dbReference>
<evidence type="ECO:0000256" key="5">
    <source>
        <dbReference type="ARBA" id="ARBA00022837"/>
    </source>
</evidence>
<keyword evidence="5" id="KW-0106">Calcium</keyword>
<evidence type="ECO:0000259" key="7">
    <source>
        <dbReference type="PROSITE" id="PS50222"/>
    </source>
</evidence>
<dbReference type="Pfam" id="PF13499">
    <property type="entry name" value="EF-hand_7"/>
    <property type="match status" value="2"/>
</dbReference>
<name>A0A922HTS3_DERFA</name>
<dbReference type="InterPro" id="IPR018247">
    <property type="entry name" value="EF_Hand_1_Ca_BS"/>
</dbReference>
<evidence type="ECO:0000256" key="6">
    <source>
        <dbReference type="SAM" id="MobiDB-lite"/>
    </source>
</evidence>
<evidence type="ECO:0000313" key="8">
    <source>
        <dbReference type="EMBL" id="KAH9507135.1"/>
    </source>
</evidence>
<dbReference type="CDD" id="cd16183">
    <property type="entry name" value="EFh_PEF_ALG-2"/>
    <property type="match status" value="1"/>
</dbReference>
<comment type="subcellular location">
    <subcellularLocation>
        <location evidence="1">Cytoplasm</location>
    </subcellularLocation>
</comment>